<evidence type="ECO:0000256" key="4">
    <source>
        <dbReference type="ARBA" id="ARBA00023239"/>
    </source>
</evidence>
<dbReference type="RefSeq" id="WP_281893240.1">
    <property type="nucleotide sequence ID" value="NZ_BSDI01000006.1"/>
</dbReference>
<organism evidence="8 9">
    <name type="scientific">Phytohabitans aurantiacus</name>
    <dbReference type="NCBI Taxonomy" id="3016789"/>
    <lineage>
        <taxon>Bacteria</taxon>
        <taxon>Bacillati</taxon>
        <taxon>Actinomycetota</taxon>
        <taxon>Actinomycetes</taxon>
        <taxon>Micromonosporales</taxon>
        <taxon>Micromonosporaceae</taxon>
    </lineage>
</organism>
<dbReference type="SUPFAM" id="SSF53056">
    <property type="entry name" value="beta-carbonic anhydrase, cab"/>
    <property type="match status" value="1"/>
</dbReference>
<dbReference type="Proteomes" id="UP001144280">
    <property type="component" value="Unassembled WGS sequence"/>
</dbReference>
<evidence type="ECO:0000256" key="6">
    <source>
        <dbReference type="ARBA" id="ARBA00048348"/>
    </source>
</evidence>
<comment type="caution">
    <text evidence="8">The sequence shown here is derived from an EMBL/GenBank/DDBJ whole genome shotgun (WGS) entry which is preliminary data.</text>
</comment>
<keyword evidence="9" id="KW-1185">Reference proteome</keyword>
<feature type="chain" id="PRO_5047519231" description="carbonic anhydrase" evidence="7">
    <location>
        <begin position="34"/>
        <end position="236"/>
    </location>
</feature>
<evidence type="ECO:0000256" key="1">
    <source>
        <dbReference type="ARBA" id="ARBA00006217"/>
    </source>
</evidence>
<evidence type="ECO:0000256" key="5">
    <source>
        <dbReference type="ARBA" id="ARBA00024993"/>
    </source>
</evidence>
<evidence type="ECO:0000256" key="7">
    <source>
        <dbReference type="SAM" id="SignalP"/>
    </source>
</evidence>
<proteinExistence type="inferred from homology"/>
<dbReference type="InterPro" id="IPR036874">
    <property type="entry name" value="Carbonic_anhydrase_sf"/>
</dbReference>
<keyword evidence="3" id="KW-0862">Zinc</keyword>
<dbReference type="EMBL" id="BSDI01000006">
    <property type="protein sequence ID" value="GLH96101.1"/>
    <property type="molecule type" value="Genomic_DNA"/>
</dbReference>
<dbReference type="InterPro" id="IPR015892">
    <property type="entry name" value="Carbonic_anhydrase_CS"/>
</dbReference>
<comment type="function">
    <text evidence="5">Catalyzes the reversible hydration of carbon dioxide to form bicarbonate.</text>
</comment>
<feature type="signal peptide" evidence="7">
    <location>
        <begin position="1"/>
        <end position="33"/>
    </location>
</feature>
<name>A0ABQ5QN39_9ACTN</name>
<protein>
    <recommendedName>
        <fullName evidence="2">carbonic anhydrase</fullName>
        <ecNumber evidence="2">4.2.1.1</ecNumber>
    </recommendedName>
</protein>
<gene>
    <name evidence="8" type="ORF">Pa4123_13740</name>
</gene>
<comment type="catalytic activity">
    <reaction evidence="6">
        <text>hydrogencarbonate + H(+) = CO2 + H2O</text>
        <dbReference type="Rhea" id="RHEA:10748"/>
        <dbReference type="ChEBI" id="CHEBI:15377"/>
        <dbReference type="ChEBI" id="CHEBI:15378"/>
        <dbReference type="ChEBI" id="CHEBI:16526"/>
        <dbReference type="ChEBI" id="CHEBI:17544"/>
        <dbReference type="EC" id="4.2.1.1"/>
    </reaction>
</comment>
<dbReference type="PROSITE" id="PS00704">
    <property type="entry name" value="PROK_CO2_ANHYDRASE_1"/>
    <property type="match status" value="1"/>
</dbReference>
<keyword evidence="7" id="KW-0732">Signal</keyword>
<comment type="similarity">
    <text evidence="1">Belongs to the beta-class carbonic anhydrase family.</text>
</comment>
<dbReference type="PROSITE" id="PS51318">
    <property type="entry name" value="TAT"/>
    <property type="match status" value="1"/>
</dbReference>
<dbReference type="InterPro" id="IPR006311">
    <property type="entry name" value="TAT_signal"/>
</dbReference>
<dbReference type="EC" id="4.2.1.1" evidence="2"/>
<dbReference type="CDD" id="cd03378">
    <property type="entry name" value="beta_CA_cladeC"/>
    <property type="match status" value="1"/>
</dbReference>
<dbReference type="Gene3D" id="3.40.1050.10">
    <property type="entry name" value="Carbonic anhydrase"/>
    <property type="match status" value="1"/>
</dbReference>
<reference evidence="8" key="1">
    <citation type="submission" date="2022-12" db="EMBL/GenBank/DDBJ databases">
        <title>New Phytohabitans aurantiacus sp. RD004123 nov., an actinomycete isolated from soil.</title>
        <authorList>
            <person name="Triningsih D.W."/>
            <person name="Harunari E."/>
            <person name="Igarashi Y."/>
        </authorList>
    </citation>
    <scope>NUCLEOTIDE SEQUENCE</scope>
    <source>
        <strain evidence="8">RD004123</strain>
    </source>
</reference>
<accession>A0ABQ5QN39</accession>
<dbReference type="SMART" id="SM00947">
    <property type="entry name" value="Pro_CA"/>
    <property type="match status" value="1"/>
</dbReference>
<evidence type="ECO:0000256" key="3">
    <source>
        <dbReference type="ARBA" id="ARBA00022833"/>
    </source>
</evidence>
<dbReference type="Pfam" id="PF00484">
    <property type="entry name" value="Pro_CA"/>
    <property type="match status" value="1"/>
</dbReference>
<sequence length="236" mass="24715">MQHRAVQRRALLAASGLVAGAVGLAARPTAASAATATEPIPETPAAAIHRLLNGNHRFITGHSRHPHQSLNRLHELAAGQDPFVITLGCADSRVAPEVLFDQGLGDIFDNRVAGNIVDDLLFGSVEYAVEHFAPPLLLVLGHERCGAVSATVEVIESGGTAPGHIGAIVEALRPIITPVLENAGDKVENGVVANIKAQVKALVEGSDIVREKVEADEMAVVGARYDLDTGKVTLVH</sequence>
<dbReference type="InterPro" id="IPR001765">
    <property type="entry name" value="Carbonic_anhydrase"/>
</dbReference>
<evidence type="ECO:0000256" key="2">
    <source>
        <dbReference type="ARBA" id="ARBA00012925"/>
    </source>
</evidence>
<evidence type="ECO:0000313" key="9">
    <source>
        <dbReference type="Proteomes" id="UP001144280"/>
    </source>
</evidence>
<keyword evidence="4" id="KW-0456">Lyase</keyword>
<dbReference type="PANTHER" id="PTHR11002:SF79">
    <property type="entry name" value="CARBONIC ANHYDRASE 2"/>
    <property type="match status" value="1"/>
</dbReference>
<evidence type="ECO:0000313" key="8">
    <source>
        <dbReference type="EMBL" id="GLH96101.1"/>
    </source>
</evidence>
<dbReference type="PANTHER" id="PTHR11002">
    <property type="entry name" value="CARBONIC ANHYDRASE"/>
    <property type="match status" value="1"/>
</dbReference>